<evidence type="ECO:0000313" key="4">
    <source>
        <dbReference type="EMBL" id="MEZ0450483.1"/>
    </source>
</evidence>
<dbReference type="InterPro" id="IPR019546">
    <property type="entry name" value="TAT_signal_bac_arc"/>
</dbReference>
<protein>
    <submittedName>
        <fullName evidence="4">Gfo/Idh/MocA family oxidoreductase</fullName>
    </submittedName>
</protein>
<reference evidence="4 5" key="1">
    <citation type="submission" date="2024-06" db="EMBL/GenBank/DDBJ databases">
        <title>Soil Sphingobacterium thalpophilum.</title>
        <authorList>
            <person name="Yang J."/>
            <person name="Li J."/>
        </authorList>
    </citation>
    <scope>NUCLEOTIDE SEQUENCE [LARGE SCALE GENOMIC DNA]</scope>
    <source>
        <strain evidence="4 5">22g91tb</strain>
    </source>
</reference>
<dbReference type="SUPFAM" id="SSF55347">
    <property type="entry name" value="Glyceraldehyde-3-phosphate dehydrogenase-like, C-terminal domain"/>
    <property type="match status" value="1"/>
</dbReference>
<dbReference type="InterPro" id="IPR036291">
    <property type="entry name" value="NAD(P)-bd_dom_sf"/>
</dbReference>
<keyword evidence="5" id="KW-1185">Reference proteome</keyword>
<evidence type="ECO:0000259" key="2">
    <source>
        <dbReference type="Pfam" id="PF01408"/>
    </source>
</evidence>
<dbReference type="SUPFAM" id="SSF51735">
    <property type="entry name" value="NAD(P)-binding Rossmann-fold domains"/>
    <property type="match status" value="1"/>
</dbReference>
<dbReference type="Proteomes" id="UP001566204">
    <property type="component" value="Unassembled WGS sequence"/>
</dbReference>
<dbReference type="Pfam" id="PF19051">
    <property type="entry name" value="GFO_IDH_MocA_C2"/>
    <property type="match status" value="1"/>
</dbReference>
<comment type="caution">
    <text evidence="4">The sequence shown here is derived from an EMBL/GenBank/DDBJ whole genome shotgun (WGS) entry which is preliminary data.</text>
</comment>
<dbReference type="EMBL" id="JBEOQB010000001">
    <property type="protein sequence ID" value="MEZ0450483.1"/>
    <property type="molecule type" value="Genomic_DNA"/>
</dbReference>
<dbReference type="PANTHER" id="PTHR43818">
    <property type="entry name" value="BCDNA.GH03377"/>
    <property type="match status" value="1"/>
</dbReference>
<dbReference type="InterPro" id="IPR050463">
    <property type="entry name" value="Gfo/Idh/MocA_oxidrdct_glycsds"/>
</dbReference>
<name>A0ABV4HAY1_9SPHI</name>
<keyword evidence="1" id="KW-0560">Oxidoreductase</keyword>
<dbReference type="NCBIfam" id="TIGR01409">
    <property type="entry name" value="TAT_signal_seq"/>
    <property type="match status" value="1"/>
</dbReference>
<dbReference type="InterPro" id="IPR043906">
    <property type="entry name" value="Gfo/Idh/MocA_OxRdtase_bact_C"/>
</dbReference>
<dbReference type="Pfam" id="PF01408">
    <property type="entry name" value="GFO_IDH_MocA"/>
    <property type="match status" value="1"/>
</dbReference>
<dbReference type="Gene3D" id="3.40.50.720">
    <property type="entry name" value="NAD(P)-binding Rossmann-like Domain"/>
    <property type="match status" value="1"/>
</dbReference>
<sequence>MKEKNSSRRDFIKKSAIGAVAFSIVPRFVLGGQGYLAPSDHLTKGVIGVGNMGRGHFGYAGTKTVAICDVDKTHLAAAQRDLGGGVTEYHDFRELIKSPEVDIVHIATPPHWHGLMSIEAAKAGKDIWCEKPMTRTIGEGKKVKEAIAQHGNMFRLNTWFRFKDDFYGMNVPVSKIKKLVDTGMLGWPLKVTISKHTGFDWKFYWVGKENLPEEQVPAELDYDFWLGPAPYKPYNKHRVHTTFRGYWDYDGGGLGDMGQHYMDPVQYFLGKDNESPVSVDVDAPQQHPDAVGTWRRITFTYADGCQIILDGEAKDEKAAYIEGPNGKLYRGFKSDIPDLERKLAQYPEPAPQITDFLESVRTREKFALNEINGHRSCTLVNMGLAALRLNRSLKYDSQKEQFIDDDAANRLIDQPMRGPWSI</sequence>
<evidence type="ECO:0000256" key="1">
    <source>
        <dbReference type="ARBA" id="ARBA00023002"/>
    </source>
</evidence>
<feature type="domain" description="Gfo/Idh/MocA-like oxidoreductase bacterial type C-terminal" evidence="3">
    <location>
        <begin position="169"/>
        <end position="422"/>
    </location>
</feature>
<evidence type="ECO:0000313" key="5">
    <source>
        <dbReference type="Proteomes" id="UP001566204"/>
    </source>
</evidence>
<accession>A0ABV4HAY1</accession>
<dbReference type="RefSeq" id="WP_370481545.1">
    <property type="nucleotide sequence ID" value="NZ_JBEOQA010000001.1"/>
</dbReference>
<dbReference type="Gene3D" id="3.30.360.10">
    <property type="entry name" value="Dihydrodipicolinate Reductase, domain 2"/>
    <property type="match status" value="1"/>
</dbReference>
<gene>
    <name evidence="4" type="ORF">ABTW24_02620</name>
</gene>
<dbReference type="InterPro" id="IPR000683">
    <property type="entry name" value="Gfo/Idh/MocA-like_OxRdtase_N"/>
</dbReference>
<organism evidence="4 5">
    <name type="scientific">Sphingobacterium thalpophilum</name>
    <dbReference type="NCBI Taxonomy" id="259"/>
    <lineage>
        <taxon>Bacteria</taxon>
        <taxon>Pseudomonadati</taxon>
        <taxon>Bacteroidota</taxon>
        <taxon>Sphingobacteriia</taxon>
        <taxon>Sphingobacteriales</taxon>
        <taxon>Sphingobacteriaceae</taxon>
        <taxon>Sphingobacterium</taxon>
    </lineage>
</organism>
<proteinExistence type="predicted"/>
<feature type="domain" description="Gfo/Idh/MocA-like oxidoreductase N-terminal" evidence="2">
    <location>
        <begin position="45"/>
        <end position="156"/>
    </location>
</feature>
<evidence type="ECO:0000259" key="3">
    <source>
        <dbReference type="Pfam" id="PF19051"/>
    </source>
</evidence>
<dbReference type="PANTHER" id="PTHR43818:SF11">
    <property type="entry name" value="BCDNA.GH03377"/>
    <property type="match status" value="1"/>
</dbReference>